<dbReference type="OrthoDB" id="53191at2"/>
<dbReference type="Proteomes" id="UP000525686">
    <property type="component" value="Unassembled WGS sequence"/>
</dbReference>
<keyword evidence="5" id="KW-1185">Reference proteome</keyword>
<comment type="caution">
    <text evidence="4">The sequence shown here is derived from an EMBL/GenBank/DDBJ whole genome shotgun (WGS) entry which is preliminary data.</text>
</comment>
<evidence type="ECO:0000313" key="4">
    <source>
        <dbReference type="EMBL" id="MQS03218.1"/>
    </source>
</evidence>
<protein>
    <submittedName>
        <fullName evidence="4">Uncharacterized protein</fullName>
    </submittedName>
</protein>
<dbReference type="EMBL" id="VJYK02000149">
    <property type="protein sequence ID" value="MQS03218.1"/>
    <property type="molecule type" value="Genomic_DNA"/>
</dbReference>
<dbReference type="EMBL" id="JABJXA010000150">
    <property type="protein sequence ID" value="MBB1261192.1"/>
    <property type="molecule type" value="Genomic_DNA"/>
</dbReference>
<evidence type="ECO:0000313" key="6">
    <source>
        <dbReference type="Proteomes" id="UP000517765"/>
    </source>
</evidence>
<reference evidence="6 7" key="2">
    <citation type="submission" date="2020-05" db="EMBL/GenBank/DDBJ databases">
        <title>Classification of alakaliphilic streptomycetes isolated from an alkaline soil next to Lonar Crater, India and a proposal for the recognition of Streptomyces alkaliterrae sp. nov.</title>
        <authorList>
            <person name="Golinska P."/>
        </authorList>
    </citation>
    <scope>NUCLEOTIDE SEQUENCE [LARGE SCALE GENOMIC DNA]</scope>
    <source>
        <strain evidence="7">OF3</strain>
        <strain evidence="6">OF8</strain>
    </source>
</reference>
<dbReference type="Proteomes" id="UP000320857">
    <property type="component" value="Unassembled WGS sequence"/>
</dbReference>
<organism evidence="4 5">
    <name type="scientific">Streptomyces alkaliterrae</name>
    <dbReference type="NCBI Taxonomy" id="2213162"/>
    <lineage>
        <taxon>Bacteria</taxon>
        <taxon>Bacillati</taxon>
        <taxon>Actinomycetota</taxon>
        <taxon>Actinomycetes</taxon>
        <taxon>Kitasatosporales</taxon>
        <taxon>Streptomycetaceae</taxon>
        <taxon>Streptomyces</taxon>
    </lineage>
</organism>
<feature type="region of interest" description="Disordered" evidence="1">
    <location>
        <begin position="629"/>
        <end position="660"/>
    </location>
</feature>
<evidence type="ECO:0000313" key="5">
    <source>
        <dbReference type="Proteomes" id="UP000320857"/>
    </source>
</evidence>
<evidence type="ECO:0000313" key="7">
    <source>
        <dbReference type="Proteomes" id="UP000525686"/>
    </source>
</evidence>
<evidence type="ECO:0000256" key="1">
    <source>
        <dbReference type="SAM" id="MobiDB-lite"/>
    </source>
</evidence>
<gene>
    <name evidence="4" type="ORF">FNX44_015330</name>
    <name evidence="2" type="ORF">H3146_15680</name>
    <name evidence="3" type="ORF">H3147_20540</name>
</gene>
<accession>A0A5P0YSG9</accession>
<sequence length="669" mass="72764">MLTFGVQHAAQADEPPRVDLRVLVLDGGDPGTDAIRERLRGTGTPHTTVKLDDSGRPTIDEAFLGTTTGGRPHARFQGVVAPNAALTALSSAERDALRDYRSAFDVPQVNAYVYPEPALGLNWPADPGYVGVLDGTQAELTQAGLDGPFGYLKGGVPFDDLDPAVNETYGALAVPLADPPAGSSYTSLLEAPIPGSAERGSLIGEWRHDGLRDLVLTFSYNRWQQHFRLLTTGVLDWVTDGVRLGQARNYFAVHVDDAFAPNDRWDTENNCTPGGFDCPSGSGTEPETIRMTDADARHAVQWQRDNKFTMDMVYNAGFAEEWRAANGGQDALTDQLVSDRGEFRWINHTYTHPYLGCVQDVSVTPWVCAKKPDGSTKWVPRATIVQEIQQNLDWAAAKGITVDRRELVTGEHSGLRRLPVQPDDNPNLARALRDTGVKWIASDNSREPEQRKVGPARTVPRHPMSLYYNVGTAEELVDEYNWIYTSEADGGSGVCETDPNSTCLPEPLDVETGFEEYIKPLEVRIALSHATDNDPRPHYIHQSNLAEERLAYPVLTSLLDTYRGLYAKNTPLLNRSQRQLGVETQRRGRWAKALADGHVTGYRIGDTVTLQVDAAAGALPVPATAPKGTTVTGHAAGGTRPLGGAYAGSRSGWTKPAQAGGALTLQLPN</sequence>
<feature type="compositionally biased region" description="Low complexity" evidence="1">
    <location>
        <begin position="629"/>
        <end position="639"/>
    </location>
</feature>
<name>A0A5P0YSG9_9ACTN</name>
<dbReference type="AlphaFoldDB" id="A0A5P0YSG9"/>
<dbReference type="EMBL" id="JABJWZ010000139">
    <property type="protein sequence ID" value="MBB1254785.1"/>
    <property type="molecule type" value="Genomic_DNA"/>
</dbReference>
<reference evidence="4 5" key="1">
    <citation type="submission" date="2019-10" db="EMBL/GenBank/DDBJ databases">
        <title>Streptomyces sp. nov., a novel actinobacterium isolated from alkaline environment.</title>
        <authorList>
            <person name="Golinska P."/>
        </authorList>
    </citation>
    <scope>NUCLEOTIDE SEQUENCE [LARGE SCALE GENOMIC DNA]</scope>
    <source>
        <strain evidence="4 5">OF1</strain>
    </source>
</reference>
<proteinExistence type="predicted"/>
<dbReference type="Proteomes" id="UP000517765">
    <property type="component" value="Unassembled WGS sequence"/>
</dbReference>
<reference evidence="2" key="3">
    <citation type="journal article" name="Syst. Appl. Microbiol.">
        <title>Streptomyces alkaliterrae sp. nov., isolated from an alkaline soil, and emended descriptions of Streptomyces alkaliphilus, Streptomyces calidiresistens and Streptomyces durbertensis.</title>
        <authorList>
            <person name="Swiecimska M."/>
            <person name="Golinska P."/>
            <person name="Nouioui I."/>
            <person name="Wypij M."/>
            <person name="Rai M."/>
            <person name="Sangal V."/>
            <person name="Goodfellow M."/>
        </authorList>
    </citation>
    <scope>NUCLEOTIDE SEQUENCE</scope>
    <source>
        <strain evidence="2">OF3</strain>
        <strain evidence="3">OF8</strain>
    </source>
</reference>
<evidence type="ECO:0000313" key="3">
    <source>
        <dbReference type="EMBL" id="MBB1261192.1"/>
    </source>
</evidence>
<evidence type="ECO:0000313" key="2">
    <source>
        <dbReference type="EMBL" id="MBB1254785.1"/>
    </source>
</evidence>